<evidence type="ECO:0000256" key="5">
    <source>
        <dbReference type="ARBA" id="ARBA00024993"/>
    </source>
</evidence>
<comment type="function">
    <text evidence="8">Reversible hydration of carbon dioxide.</text>
</comment>
<name>A0A1X6WYD6_9MICO</name>
<proteinExistence type="inferred from homology"/>
<feature type="binding site" evidence="7">
    <location>
        <position position="6"/>
    </location>
    <ligand>
        <name>Zn(2+)</name>
        <dbReference type="ChEBI" id="CHEBI:29105"/>
    </ligand>
</feature>
<dbReference type="Proteomes" id="UP000195981">
    <property type="component" value="Unassembled WGS sequence"/>
</dbReference>
<comment type="cofactor">
    <cofactor evidence="7">
        <name>Zn(2+)</name>
        <dbReference type="ChEBI" id="CHEBI:29105"/>
    </cofactor>
    <text evidence="7">Binds 1 zinc ion per subunit.</text>
</comment>
<feature type="binding site" evidence="7">
    <location>
        <position position="62"/>
    </location>
    <ligand>
        <name>Zn(2+)</name>
        <dbReference type="ChEBI" id="CHEBI:29105"/>
    </ligand>
</feature>
<dbReference type="PANTHER" id="PTHR11002">
    <property type="entry name" value="CARBONIC ANHYDRASE"/>
    <property type="match status" value="1"/>
</dbReference>
<protein>
    <recommendedName>
        <fullName evidence="2 8">Carbonic anhydrase</fullName>
        <ecNumber evidence="2 8">4.2.1.1</ecNumber>
    </recommendedName>
    <alternativeName>
        <fullName evidence="8">Carbonate dehydratase</fullName>
    </alternativeName>
</protein>
<feature type="binding site" evidence="7">
    <location>
        <position position="4"/>
    </location>
    <ligand>
        <name>Zn(2+)</name>
        <dbReference type="ChEBI" id="CHEBI:29105"/>
    </ligand>
</feature>
<dbReference type="SUPFAM" id="SSF53056">
    <property type="entry name" value="beta-carbonic anhydrase, cab"/>
    <property type="match status" value="1"/>
</dbReference>
<dbReference type="AlphaFoldDB" id="A0A1X6WYD6"/>
<dbReference type="GO" id="GO:0015976">
    <property type="term" value="P:carbon utilization"/>
    <property type="evidence" value="ECO:0007669"/>
    <property type="project" value="InterPro"/>
</dbReference>
<keyword evidence="7" id="KW-0479">Metal-binding</keyword>
<dbReference type="GO" id="GO:0004089">
    <property type="term" value="F:carbonate dehydratase activity"/>
    <property type="evidence" value="ECO:0007669"/>
    <property type="project" value="UniProtKB-UniRule"/>
</dbReference>
<feature type="binding site" evidence="7">
    <location>
        <position position="59"/>
    </location>
    <ligand>
        <name>Zn(2+)</name>
        <dbReference type="ChEBI" id="CHEBI:29105"/>
    </ligand>
</feature>
<dbReference type="InterPro" id="IPR015892">
    <property type="entry name" value="Carbonic_anhydrase_CS"/>
</dbReference>
<sequence length="154" mass="15688">MLGCSDSRASVELLLDQGFGDVFVIRNAGHVLSPGGSALASLEYAVAELGVQAVLLLGHESCGAVAATVAHLRSGGELPGSMPILVERTEGHLDPAAPEDRAVERHVAGTVRDLLAASEIVAEAVGAGRLVVAGGVYGLHDGIVRLIDAEAFES</sequence>
<dbReference type="Pfam" id="PF00484">
    <property type="entry name" value="Pro_CA"/>
    <property type="match status" value="1"/>
</dbReference>
<dbReference type="PANTHER" id="PTHR11002:SF79">
    <property type="entry name" value="CARBONIC ANHYDRASE 2"/>
    <property type="match status" value="1"/>
</dbReference>
<dbReference type="SMART" id="SM00947">
    <property type="entry name" value="Pro_CA"/>
    <property type="match status" value="1"/>
</dbReference>
<dbReference type="EMBL" id="FWFG01000051">
    <property type="protein sequence ID" value="SLM90885.1"/>
    <property type="molecule type" value="Genomic_DNA"/>
</dbReference>
<evidence type="ECO:0000256" key="1">
    <source>
        <dbReference type="ARBA" id="ARBA00006217"/>
    </source>
</evidence>
<keyword evidence="4 8" id="KW-0456">Lyase</keyword>
<dbReference type="InterPro" id="IPR001765">
    <property type="entry name" value="Carbonic_anhydrase"/>
</dbReference>
<evidence type="ECO:0000256" key="7">
    <source>
        <dbReference type="PIRSR" id="PIRSR601765-1"/>
    </source>
</evidence>
<dbReference type="PROSITE" id="PS00705">
    <property type="entry name" value="PROK_CO2_ANHYDRASE_2"/>
    <property type="match status" value="1"/>
</dbReference>
<accession>A0A1X6WYD6</accession>
<reference evidence="9 10" key="1">
    <citation type="submission" date="2017-02" db="EMBL/GenBank/DDBJ databases">
        <authorList>
            <person name="Peterson S.W."/>
        </authorList>
    </citation>
    <scope>NUCLEOTIDE SEQUENCE [LARGE SCALE GENOMIC DNA]</scope>
    <source>
        <strain evidence="9 10">CIP104813</strain>
    </source>
</reference>
<organism evidence="9 10">
    <name type="scientific">Brachybacterium nesterenkovii</name>
    <dbReference type="NCBI Taxonomy" id="47847"/>
    <lineage>
        <taxon>Bacteria</taxon>
        <taxon>Bacillati</taxon>
        <taxon>Actinomycetota</taxon>
        <taxon>Actinomycetes</taxon>
        <taxon>Micrococcales</taxon>
        <taxon>Dermabacteraceae</taxon>
        <taxon>Brachybacterium</taxon>
    </lineage>
</organism>
<gene>
    <name evidence="9" type="ORF">FM110_05740</name>
</gene>
<dbReference type="EC" id="4.2.1.1" evidence="2 8"/>
<comment type="similarity">
    <text evidence="1 8">Belongs to the beta-class carbonic anhydrase family.</text>
</comment>
<keyword evidence="3 7" id="KW-0862">Zinc</keyword>
<evidence type="ECO:0000313" key="10">
    <source>
        <dbReference type="Proteomes" id="UP000195981"/>
    </source>
</evidence>
<comment type="catalytic activity">
    <reaction evidence="6 8">
        <text>hydrogencarbonate + H(+) = CO2 + H2O</text>
        <dbReference type="Rhea" id="RHEA:10748"/>
        <dbReference type="ChEBI" id="CHEBI:15377"/>
        <dbReference type="ChEBI" id="CHEBI:15378"/>
        <dbReference type="ChEBI" id="CHEBI:16526"/>
        <dbReference type="ChEBI" id="CHEBI:17544"/>
        <dbReference type="EC" id="4.2.1.1"/>
    </reaction>
</comment>
<comment type="function">
    <text evidence="5">Catalyzes the reversible hydration of carbon dioxide to form bicarbonate.</text>
</comment>
<evidence type="ECO:0000256" key="6">
    <source>
        <dbReference type="ARBA" id="ARBA00048348"/>
    </source>
</evidence>
<dbReference type="Gene3D" id="3.40.1050.10">
    <property type="entry name" value="Carbonic anhydrase"/>
    <property type="match status" value="1"/>
</dbReference>
<evidence type="ECO:0000256" key="3">
    <source>
        <dbReference type="ARBA" id="ARBA00022833"/>
    </source>
</evidence>
<evidence type="ECO:0000256" key="8">
    <source>
        <dbReference type="RuleBase" id="RU003956"/>
    </source>
</evidence>
<evidence type="ECO:0000313" key="9">
    <source>
        <dbReference type="EMBL" id="SLM90885.1"/>
    </source>
</evidence>
<evidence type="ECO:0000256" key="2">
    <source>
        <dbReference type="ARBA" id="ARBA00012925"/>
    </source>
</evidence>
<dbReference type="GO" id="GO:0008270">
    <property type="term" value="F:zinc ion binding"/>
    <property type="evidence" value="ECO:0007669"/>
    <property type="project" value="UniProtKB-UniRule"/>
</dbReference>
<dbReference type="InterPro" id="IPR036874">
    <property type="entry name" value="Carbonic_anhydrase_sf"/>
</dbReference>
<keyword evidence="10" id="KW-1185">Reference proteome</keyword>
<evidence type="ECO:0000256" key="4">
    <source>
        <dbReference type="ARBA" id="ARBA00023239"/>
    </source>
</evidence>